<evidence type="ECO:0000256" key="1">
    <source>
        <dbReference type="SAM" id="MobiDB-lite"/>
    </source>
</evidence>
<proteinExistence type="predicted"/>
<evidence type="ECO:0000313" key="2">
    <source>
        <dbReference type="EMBL" id="KAJ8878418.1"/>
    </source>
</evidence>
<feature type="region of interest" description="Disordered" evidence="1">
    <location>
        <begin position="338"/>
        <end position="420"/>
    </location>
</feature>
<name>A0ABQ9H2A8_9NEOP</name>
<gene>
    <name evidence="2" type="ORF">PR048_018996</name>
</gene>
<protein>
    <submittedName>
        <fullName evidence="2">Uncharacterized protein</fullName>
    </submittedName>
</protein>
<dbReference type="EMBL" id="JARBHB010000007">
    <property type="protein sequence ID" value="KAJ8878418.1"/>
    <property type="molecule type" value="Genomic_DNA"/>
</dbReference>
<sequence length="420" mass="45870">METREIRAAGSIVCTVAEDFTLSVTSQPVSPLLIPTFIRNPLSELPCSRRTACAYGFPAVTGPKVAERLASLASHQGEPGSIPGRVTPGFSYVRIVQHDAAGRWVFSGISASPHSFSFRRYSILNSITLIGSQDLAVKSRPNPFTHSYSGFQPVDAHGFSLGATVVLGGSGVGRPPRSTCSSSRWNSAPHAGDYFSDRSVRKPVESVARRSSPKKEGMNGCCARCQQIPPAARARSASSTRHWGVYQARKELGERRRHSPQPPTTDKPAVLVFPFRARLTCNTERKKDVVRTRNNARMERGMPRGEDWRDGQQRGGVWVSEEILAALNSVVLRADEAARNEGAGKREIPEKTRRPTASSSTIPTCQDPVTQPGIEPDSKDTCPLRQTQATNRHPAPFSPNRPRKMSYCAGKSSDGIRPTR</sequence>
<keyword evidence="3" id="KW-1185">Reference proteome</keyword>
<reference evidence="2 3" key="1">
    <citation type="submission" date="2023-02" db="EMBL/GenBank/DDBJ databases">
        <title>LHISI_Scaffold_Assembly.</title>
        <authorList>
            <person name="Stuart O.P."/>
            <person name="Cleave R."/>
            <person name="Magrath M.J.L."/>
            <person name="Mikheyev A.S."/>
        </authorList>
    </citation>
    <scope>NUCLEOTIDE SEQUENCE [LARGE SCALE GENOMIC DNA]</scope>
    <source>
        <strain evidence="2">Daus_M_001</strain>
        <tissue evidence="2">Leg muscle</tissue>
    </source>
</reference>
<feature type="compositionally biased region" description="Basic and acidic residues" evidence="1">
    <location>
        <begin position="338"/>
        <end position="353"/>
    </location>
</feature>
<dbReference type="Proteomes" id="UP001159363">
    <property type="component" value="Chromosome 6"/>
</dbReference>
<organism evidence="2 3">
    <name type="scientific">Dryococelus australis</name>
    <dbReference type="NCBI Taxonomy" id="614101"/>
    <lineage>
        <taxon>Eukaryota</taxon>
        <taxon>Metazoa</taxon>
        <taxon>Ecdysozoa</taxon>
        <taxon>Arthropoda</taxon>
        <taxon>Hexapoda</taxon>
        <taxon>Insecta</taxon>
        <taxon>Pterygota</taxon>
        <taxon>Neoptera</taxon>
        <taxon>Polyneoptera</taxon>
        <taxon>Phasmatodea</taxon>
        <taxon>Verophasmatodea</taxon>
        <taxon>Anareolatae</taxon>
        <taxon>Phasmatidae</taxon>
        <taxon>Eurycanthinae</taxon>
        <taxon>Dryococelus</taxon>
    </lineage>
</organism>
<feature type="compositionally biased region" description="Polar residues" evidence="1">
    <location>
        <begin position="355"/>
        <end position="369"/>
    </location>
</feature>
<comment type="caution">
    <text evidence="2">The sequence shown here is derived from an EMBL/GenBank/DDBJ whole genome shotgun (WGS) entry which is preliminary data.</text>
</comment>
<feature type="region of interest" description="Disordered" evidence="1">
    <location>
        <begin position="202"/>
        <end position="221"/>
    </location>
</feature>
<feature type="compositionally biased region" description="Basic and acidic residues" evidence="1">
    <location>
        <begin position="202"/>
        <end position="217"/>
    </location>
</feature>
<accession>A0ABQ9H2A8</accession>
<evidence type="ECO:0000313" key="3">
    <source>
        <dbReference type="Proteomes" id="UP001159363"/>
    </source>
</evidence>